<dbReference type="InterPro" id="IPR014782">
    <property type="entry name" value="Peptidase_M1_dom"/>
</dbReference>
<keyword evidence="4" id="KW-1185">Reference proteome</keyword>
<organism evidence="3 4">
    <name type="scientific">Hymenobacter aerilatus</name>
    <dbReference type="NCBI Taxonomy" id="2932251"/>
    <lineage>
        <taxon>Bacteria</taxon>
        <taxon>Pseudomonadati</taxon>
        <taxon>Bacteroidota</taxon>
        <taxon>Cytophagia</taxon>
        <taxon>Cytophagales</taxon>
        <taxon>Hymenobacteraceae</taxon>
        <taxon>Hymenobacter</taxon>
    </lineage>
</organism>
<dbReference type="GO" id="GO:0008270">
    <property type="term" value="F:zinc ion binding"/>
    <property type="evidence" value="ECO:0007669"/>
    <property type="project" value="InterPro"/>
</dbReference>
<dbReference type="GO" id="GO:0008237">
    <property type="term" value="F:metallopeptidase activity"/>
    <property type="evidence" value="ECO:0007669"/>
    <property type="project" value="InterPro"/>
</dbReference>
<gene>
    <name evidence="3" type="ORF">MUN82_11190</name>
</gene>
<feature type="signal peptide" evidence="1">
    <location>
        <begin position="1"/>
        <end position="20"/>
    </location>
</feature>
<sequence>MFRTPSLASLLVLGSFAVQAQQPLPIPRNLADTYAKGTRAESGLPGPNYWQNTADYTIKVNFNPTTRLLKGTVDIAYQNNSPDSLRQLVFKLYPNIYQKGAPRDSRFSPADLTDGVQIEQLTINGQVTDESQRRIDATNMTVPVRQAIGPKQTARVTVAYSYTLNKGSHQRTGEVEPGAAFVAYFFPRIAVYDDIDGWNRIPYTGSAELYNDFCNFKADITVPKDFVVWATGTLTNTQQVLQKKYAQRLQDAERKDDIITIISAAEAKRKGITANNAQNTWHFEAQDVVDFVFATSDHYAWQASSLVVDPATKRRTRVDAAYNPKHKDFEEVVHFARRTVEAMSYTFPKWPFPYPHETVFDGLDQMEYPMMVNDNPTKTREDAITLTDHEIFHTMFPFYMGTNETKYGWMDEGWATIGEWIISPLIDPKVVDEYGVAPYARSAHTEQDMPIVTLTTQQSGVPFYLNSYPKPALGYLYVKDMLGDELFTKALHTYIRNWHGKHPMPYDFFNSMNAGAGQNMNWFWQRWFFDSGYPDLAIQTVTKQATGYQVVVAAKGTKPVPVDLTVTFTDGTTTKLHRSVAAWQSGNTSVTLDIPTNKTAKRMVLGSTYVPDSFPKDNVWEGR</sequence>
<dbReference type="AlphaFoldDB" id="A0A8T9SN94"/>
<name>A0A8T9SN94_9BACT</name>
<accession>A0A8T9SN94</accession>
<keyword evidence="1" id="KW-0732">Signal</keyword>
<dbReference type="Pfam" id="PF01433">
    <property type="entry name" value="Peptidase_M1"/>
    <property type="match status" value="1"/>
</dbReference>
<dbReference type="KEGG" id="haei:MUN82_11190"/>
<dbReference type="InterPro" id="IPR027268">
    <property type="entry name" value="Peptidase_M4/M1_CTD_sf"/>
</dbReference>
<dbReference type="EMBL" id="CP095053">
    <property type="protein sequence ID" value="UOR03512.1"/>
    <property type="molecule type" value="Genomic_DNA"/>
</dbReference>
<evidence type="ECO:0000313" key="4">
    <source>
        <dbReference type="Proteomes" id="UP000829925"/>
    </source>
</evidence>
<dbReference type="Proteomes" id="UP000829925">
    <property type="component" value="Chromosome"/>
</dbReference>
<feature type="chain" id="PRO_5035880687" evidence="1">
    <location>
        <begin position="21"/>
        <end position="623"/>
    </location>
</feature>
<evidence type="ECO:0000313" key="3">
    <source>
        <dbReference type="EMBL" id="UOR03512.1"/>
    </source>
</evidence>
<dbReference type="Gene3D" id="1.10.390.10">
    <property type="entry name" value="Neutral Protease Domain 2"/>
    <property type="match status" value="1"/>
</dbReference>
<protein>
    <submittedName>
        <fullName evidence="3">M1 family metallopeptidase</fullName>
    </submittedName>
</protein>
<evidence type="ECO:0000256" key="1">
    <source>
        <dbReference type="SAM" id="SignalP"/>
    </source>
</evidence>
<proteinExistence type="predicted"/>
<dbReference type="SUPFAM" id="SSF55486">
    <property type="entry name" value="Metalloproteases ('zincins'), catalytic domain"/>
    <property type="match status" value="1"/>
</dbReference>
<feature type="domain" description="Peptidase M1 membrane alanine aminopeptidase" evidence="2">
    <location>
        <begin position="375"/>
        <end position="527"/>
    </location>
</feature>
<reference evidence="3 4" key="1">
    <citation type="submission" date="2022-04" db="EMBL/GenBank/DDBJ databases">
        <title>Hymenobacter sp. isolated from the air.</title>
        <authorList>
            <person name="Won M."/>
            <person name="Lee C.-M."/>
            <person name="Woen H.-Y."/>
            <person name="Kwon S.-W."/>
        </authorList>
    </citation>
    <scope>NUCLEOTIDE SEQUENCE [LARGE SCALE GENOMIC DNA]</scope>
    <source>
        <strain evidence="4">5413 J-13</strain>
    </source>
</reference>
<evidence type="ECO:0000259" key="2">
    <source>
        <dbReference type="Pfam" id="PF01433"/>
    </source>
</evidence>
<dbReference type="RefSeq" id="WP_245090170.1">
    <property type="nucleotide sequence ID" value="NZ_CP095053.1"/>
</dbReference>
<dbReference type="CDD" id="cd09604">
    <property type="entry name" value="M1_APN_like"/>
    <property type="match status" value="1"/>
</dbReference>